<comment type="cofactor">
    <cofactor evidence="1">
        <name>Cu(2+)</name>
        <dbReference type="ChEBI" id="CHEBI:29036"/>
    </cofactor>
</comment>
<dbReference type="Pfam" id="PF00372">
    <property type="entry name" value="Hemocyanin_M"/>
    <property type="match status" value="1"/>
</dbReference>
<dbReference type="GO" id="GO:0004503">
    <property type="term" value="F:tyrosinase activity"/>
    <property type="evidence" value="ECO:0007669"/>
    <property type="project" value="UniProtKB-ARBA"/>
</dbReference>
<dbReference type="SUPFAM" id="SSF48056">
    <property type="entry name" value="Di-copper centre-containing domain"/>
    <property type="match status" value="1"/>
</dbReference>
<dbReference type="PANTHER" id="PTHR11511">
    <property type="entry name" value="LARVAL STORAGE PROTEIN/PHENOLOXIDASE"/>
    <property type="match status" value="1"/>
</dbReference>
<dbReference type="InterPro" id="IPR002227">
    <property type="entry name" value="Tyrosinase_Cu-bd"/>
</dbReference>
<dbReference type="InterPro" id="IPR036697">
    <property type="entry name" value="Hemocyanin_N_sf"/>
</dbReference>
<dbReference type="Gene3D" id="2.60.40.1520">
    <property type="entry name" value="Hemocyanin, C-terminal domain"/>
    <property type="match status" value="1"/>
</dbReference>
<dbReference type="InterPro" id="IPR037020">
    <property type="entry name" value="Hemocyanin_C_sf"/>
</dbReference>
<evidence type="ECO:0000256" key="9">
    <source>
        <dbReference type="ARBA" id="ARBA00023157"/>
    </source>
</evidence>
<evidence type="ECO:0000256" key="4">
    <source>
        <dbReference type="ARBA" id="ARBA00022525"/>
    </source>
</evidence>
<evidence type="ECO:0000256" key="2">
    <source>
        <dbReference type="ARBA" id="ARBA00004613"/>
    </source>
</evidence>
<protein>
    <submittedName>
        <fullName evidence="11">Prophenoloxidase IV</fullName>
    </submittedName>
</protein>
<evidence type="ECO:0000313" key="11">
    <source>
        <dbReference type="EMBL" id="AAR88079.1"/>
    </source>
</evidence>
<accession>Q6RX64</accession>
<dbReference type="GO" id="GO:0006582">
    <property type="term" value="P:melanin metabolic process"/>
    <property type="evidence" value="ECO:0007669"/>
    <property type="project" value="UniProtKB-ARBA"/>
</dbReference>
<dbReference type="GO" id="GO:0004097">
    <property type="term" value="F:catechol oxidase activity"/>
    <property type="evidence" value="ECO:0007669"/>
    <property type="project" value="UniProtKB-ARBA"/>
</dbReference>
<dbReference type="InterPro" id="IPR008922">
    <property type="entry name" value="Di-copper_centre_dom_sf"/>
</dbReference>
<dbReference type="InterPro" id="IPR013788">
    <property type="entry name" value="Hemocyanin/hexamerin"/>
</dbReference>
<evidence type="ECO:0000256" key="1">
    <source>
        <dbReference type="ARBA" id="ARBA00001973"/>
    </source>
</evidence>
<dbReference type="AlphaFoldDB" id="Q6RX64"/>
<dbReference type="InterPro" id="IPR000896">
    <property type="entry name" value="Hemocyanin/hexamerin_mid_dom"/>
</dbReference>
<dbReference type="Pfam" id="PF03722">
    <property type="entry name" value="Hemocyanin_N"/>
    <property type="match status" value="1"/>
</dbReference>
<dbReference type="GO" id="GO:0046872">
    <property type="term" value="F:metal ion binding"/>
    <property type="evidence" value="ECO:0007669"/>
    <property type="project" value="UniProtKB-KW"/>
</dbReference>
<comment type="subcellular location">
    <subcellularLocation>
        <location evidence="2">Secreted</location>
    </subcellularLocation>
</comment>
<dbReference type="InterPro" id="IPR014756">
    <property type="entry name" value="Ig_E-set"/>
</dbReference>
<dbReference type="Gene3D" id="1.10.1280.10">
    <property type="entry name" value="Di-copper center containing domain from catechol oxidase"/>
    <property type="match status" value="1"/>
</dbReference>
<dbReference type="PROSITE" id="PS00210">
    <property type="entry name" value="HEMOCYANIN_2"/>
    <property type="match status" value="1"/>
</dbReference>
<dbReference type="GO" id="GO:0005576">
    <property type="term" value="C:extracellular region"/>
    <property type="evidence" value="ECO:0007669"/>
    <property type="project" value="UniProtKB-SubCell"/>
</dbReference>
<dbReference type="InterPro" id="IPR005204">
    <property type="entry name" value="Hemocyanin_N"/>
</dbReference>
<feature type="domain" description="Tyrosinase copper-binding" evidence="10">
    <location>
        <begin position="398"/>
        <end position="409"/>
    </location>
</feature>
<keyword evidence="5" id="KW-0479">Metal-binding</keyword>
<evidence type="ECO:0000256" key="5">
    <source>
        <dbReference type="ARBA" id="ARBA00022723"/>
    </source>
</evidence>
<keyword evidence="9" id="KW-1015">Disulfide bond</keyword>
<name>Q6RX64_ARMSU</name>
<dbReference type="InterPro" id="IPR005203">
    <property type="entry name" value="Hemocyanin_C"/>
</dbReference>
<reference evidence="11" key="1">
    <citation type="submission" date="2003-11" db="EMBL/GenBank/DDBJ databases">
        <title>Armigeres subalbatus prophenoloxidase IV.</title>
        <authorList>
            <person name="Tsao I.Y."/>
            <person name="Chen C.C."/>
        </authorList>
    </citation>
    <scope>NUCLEOTIDE SEQUENCE</scope>
</reference>
<evidence type="ECO:0000259" key="10">
    <source>
        <dbReference type="PROSITE" id="PS00498"/>
    </source>
</evidence>
<proteinExistence type="evidence at transcript level"/>
<keyword evidence="7" id="KW-0186">Copper</keyword>
<evidence type="ECO:0000256" key="3">
    <source>
        <dbReference type="ARBA" id="ARBA00009928"/>
    </source>
</evidence>
<keyword evidence="8" id="KW-0503">Monooxygenase</keyword>
<dbReference type="PROSITE" id="PS00209">
    <property type="entry name" value="HEMOCYANIN_1"/>
    <property type="match status" value="1"/>
</dbReference>
<keyword evidence="6" id="KW-0560">Oxidoreductase</keyword>
<evidence type="ECO:0000256" key="6">
    <source>
        <dbReference type="ARBA" id="ARBA00023002"/>
    </source>
</evidence>
<dbReference type="EMBL" id="AY487172">
    <property type="protein sequence ID" value="AAR88079.1"/>
    <property type="molecule type" value="mRNA"/>
</dbReference>
<keyword evidence="4" id="KW-0964">Secreted</keyword>
<sequence>MASNNTKFHGLLQRPYEPLFLPKSNGQVYFDLPDNYLTDRYRPIGQSLQNRFGSNVQTRIPVPNITAPDISFAQAIPRRGGFSVFNQRHREAAGRLIEIFLNQSDADTLCAVASYCRDRINAPLFQYALSVALQHRSDTAGVPVPSFLELFPDRFVESSTLPQMQEEGRIVNQGDRTAIDIPMNYTASEREVEQRMAYWREDIGVNLHHWHWHLVYPAEGPDNVVRKDRRGELFYYMHQQTMARYTVERFCNGLPRVRPFAHFREPIPEGYYPKITQSANNRSYPGRGRNSYLSDLNRVEDQVIVSINDMETWTGRLFEAIDAGSATTSDGRQIPLDNNSGIDVLGNMVENSALSPNVNYYGRLHNEGHNMLSYVHDPDNSFLEGFGVVGDNTTAMRDPVFYRWHQHIDDVFQRHKRRFKPYTKDDLNFSDIEVDSFNVQLNRAGAKNNILLTFWQRSQVDLGAGLDFGPEGNVFATFTHIQHAPFTYRIEIKNESRTPRRGTVRLFLGPRVDERGNNIPFKDQRRWMIELDKFTVNLSPGENNVVRRSEQSSVTIPYERTFRNIARSNQPDSDQFRFCNCGWPSHMLIPKGTPQGQQFDFFVMVSNFTNDTVNQEYDENIPCDDSHSFCGLRDRLYPDARNMGFPFDRVTPSNVSSLKEFVKPYKNMATTPVQIRFTNTVIARS</sequence>
<dbReference type="Pfam" id="PF03723">
    <property type="entry name" value="Hemocyanin_C"/>
    <property type="match status" value="1"/>
</dbReference>
<dbReference type="PANTHER" id="PTHR11511:SF24">
    <property type="entry name" value="GH04080P"/>
    <property type="match status" value="1"/>
</dbReference>
<evidence type="ECO:0000256" key="8">
    <source>
        <dbReference type="ARBA" id="ARBA00023033"/>
    </source>
</evidence>
<dbReference type="Gene3D" id="1.20.1370.10">
    <property type="entry name" value="Hemocyanin, N-terminal domain"/>
    <property type="match status" value="1"/>
</dbReference>
<comment type="similarity">
    <text evidence="3">Belongs to the tyrosinase family.</text>
</comment>
<dbReference type="FunFam" id="1.10.1280.10:FF:000004">
    <property type="entry name" value="Hemocyanin subunit 2"/>
    <property type="match status" value="1"/>
</dbReference>
<dbReference type="SUPFAM" id="SSF81296">
    <property type="entry name" value="E set domains"/>
    <property type="match status" value="1"/>
</dbReference>
<organism evidence="11">
    <name type="scientific">Armigeres subalbatus</name>
    <name type="common">Mosquito</name>
    <dbReference type="NCBI Taxonomy" id="124917"/>
    <lineage>
        <taxon>Eukaryota</taxon>
        <taxon>Metazoa</taxon>
        <taxon>Ecdysozoa</taxon>
        <taxon>Arthropoda</taxon>
        <taxon>Hexapoda</taxon>
        <taxon>Insecta</taxon>
        <taxon>Pterygota</taxon>
        <taxon>Neoptera</taxon>
        <taxon>Endopterygota</taxon>
        <taxon>Diptera</taxon>
        <taxon>Nematocera</taxon>
        <taxon>Culicoidea</taxon>
        <taxon>Culicidae</taxon>
        <taxon>Culicinae</taxon>
        <taxon>Aedini</taxon>
        <taxon>Armigeres</taxon>
        <taxon>Armigeres</taxon>
    </lineage>
</organism>
<dbReference type="PRINTS" id="PR00187">
    <property type="entry name" value="HAEMOCYANIN"/>
</dbReference>
<dbReference type="PROSITE" id="PS00498">
    <property type="entry name" value="TYROSINASE_2"/>
    <property type="match status" value="1"/>
</dbReference>
<evidence type="ECO:0000256" key="7">
    <source>
        <dbReference type="ARBA" id="ARBA00023008"/>
    </source>
</evidence>
<dbReference type="FunFam" id="2.60.40.1520:FF:000001">
    <property type="entry name" value="Hemocyanin subunit 2"/>
    <property type="match status" value="1"/>
</dbReference>
<dbReference type="SUPFAM" id="SSF48050">
    <property type="entry name" value="Hemocyanin, N-terminal domain"/>
    <property type="match status" value="1"/>
</dbReference>